<evidence type="ECO:0000313" key="2">
    <source>
        <dbReference type="Proteomes" id="UP000234335"/>
    </source>
</evidence>
<reference evidence="1 2" key="1">
    <citation type="submission" date="2017-12" db="EMBL/GenBank/DDBJ databases">
        <title>Phylogenetic diversity of female urinary microbiome.</title>
        <authorList>
            <person name="Thomas-White K."/>
            <person name="Wolfe A.J."/>
        </authorList>
    </citation>
    <scope>NUCLEOTIDE SEQUENCE [LARGE SCALE GENOMIC DNA]</scope>
    <source>
        <strain evidence="1 2">UMB0119</strain>
    </source>
</reference>
<dbReference type="RefSeq" id="WP_101540393.1">
    <property type="nucleotide sequence ID" value="NZ_PKGS01000004.1"/>
</dbReference>
<dbReference type="Proteomes" id="UP000234335">
    <property type="component" value="Unassembled WGS sequence"/>
</dbReference>
<name>A0A2I1M8C1_9FIRM</name>
<accession>A0A2I1M8C1</accession>
<comment type="caution">
    <text evidence="1">The sequence shown here is derived from an EMBL/GenBank/DDBJ whole genome shotgun (WGS) entry which is preliminary data.</text>
</comment>
<proteinExistence type="predicted"/>
<gene>
    <name evidence="1" type="ORF">CYJ34_05970</name>
</gene>
<dbReference type="AlphaFoldDB" id="A0A2I1M8C1"/>
<dbReference type="EMBL" id="PKGS01000004">
    <property type="protein sequence ID" value="PKZ16368.1"/>
    <property type="molecule type" value="Genomic_DNA"/>
</dbReference>
<organism evidence="1 2">
    <name type="scientific">Anaerococcus octavius</name>
    <dbReference type="NCBI Taxonomy" id="54007"/>
    <lineage>
        <taxon>Bacteria</taxon>
        <taxon>Bacillati</taxon>
        <taxon>Bacillota</taxon>
        <taxon>Tissierellia</taxon>
        <taxon>Tissierellales</taxon>
        <taxon>Peptoniphilaceae</taxon>
        <taxon>Anaerococcus</taxon>
    </lineage>
</organism>
<keyword evidence="2" id="KW-1185">Reference proteome</keyword>
<evidence type="ECO:0000313" key="1">
    <source>
        <dbReference type="EMBL" id="PKZ16368.1"/>
    </source>
</evidence>
<sequence>MILKDIKKRIVVLFLAIMMTFMSIAPGIQSVYASSDNYSYDNSISYRNTKESLEQEAKFIFEEASSYKNGKLSINRQLLEDKYGEELSNYIILGLERIYYEDDLAKNLRNETFNQSDHNNITTYGFVDCMKGEIIGMIPGVDLYQLFTSGDLVSYIKGKAWGNVAEIIAKQLVKYGLKSNVAGIVAQLGISSGKCDVSG</sequence>
<protein>
    <submittedName>
        <fullName evidence="1">Uncharacterized protein</fullName>
    </submittedName>
</protein>